<feature type="region of interest" description="Disordered" evidence="1">
    <location>
        <begin position="194"/>
        <end position="226"/>
    </location>
</feature>
<evidence type="ECO:0000313" key="3">
    <source>
        <dbReference type="Proteomes" id="UP000247569"/>
    </source>
</evidence>
<organism evidence="2 3">
    <name type="scientific">Nocardia tenerifensis</name>
    <dbReference type="NCBI Taxonomy" id="228006"/>
    <lineage>
        <taxon>Bacteria</taxon>
        <taxon>Bacillati</taxon>
        <taxon>Actinomycetota</taxon>
        <taxon>Actinomycetes</taxon>
        <taxon>Mycobacteriales</taxon>
        <taxon>Nocardiaceae</taxon>
        <taxon>Nocardia</taxon>
    </lineage>
</organism>
<proteinExistence type="predicted"/>
<dbReference type="EMBL" id="QJKF01000001">
    <property type="protein sequence ID" value="PXX71064.1"/>
    <property type="molecule type" value="Genomic_DNA"/>
</dbReference>
<feature type="region of interest" description="Disordered" evidence="1">
    <location>
        <begin position="1"/>
        <end position="68"/>
    </location>
</feature>
<comment type="caution">
    <text evidence="2">The sequence shown here is derived from an EMBL/GenBank/DDBJ whole genome shotgun (WGS) entry which is preliminary data.</text>
</comment>
<feature type="region of interest" description="Disordered" evidence="1">
    <location>
        <begin position="92"/>
        <end position="182"/>
    </location>
</feature>
<feature type="compositionally biased region" description="Low complexity" evidence="1">
    <location>
        <begin position="118"/>
        <end position="129"/>
    </location>
</feature>
<protein>
    <submittedName>
        <fullName evidence="2">Uncharacterized protein</fullName>
    </submittedName>
</protein>
<sequence length="226" mass="24212">MRDPSAAPTRGKRLRLRCNGADTRCGSRERVRIPVRRPQAATTAGSAATTPTHPHRDTPPVLGPRRDTATHPYAEARQRTAAHLQIPHIFSGPAPNMGPHTQCGSRETVRDPVRRPQAEAASGSAAMASTQPRRDMPPVLGPRRNAATQPYAEARHRNAAQPQIPHCFSGHAPNMGPHTQCGSRETVRIPVRRPHAATASGCAETSAPRAFSHPLPTGSATYSATT</sequence>
<reference evidence="2 3" key="1">
    <citation type="submission" date="2018-05" db="EMBL/GenBank/DDBJ databases">
        <title>Genomic Encyclopedia of Type Strains, Phase IV (KMG-IV): sequencing the most valuable type-strain genomes for metagenomic binning, comparative biology and taxonomic classification.</title>
        <authorList>
            <person name="Goeker M."/>
        </authorList>
    </citation>
    <scope>NUCLEOTIDE SEQUENCE [LARGE SCALE GENOMIC DNA]</scope>
    <source>
        <strain evidence="2 3">DSM 44704</strain>
    </source>
</reference>
<accession>A0A318KYY4</accession>
<keyword evidence="3" id="KW-1185">Reference proteome</keyword>
<evidence type="ECO:0000256" key="1">
    <source>
        <dbReference type="SAM" id="MobiDB-lite"/>
    </source>
</evidence>
<evidence type="ECO:0000313" key="2">
    <source>
        <dbReference type="EMBL" id="PXX71064.1"/>
    </source>
</evidence>
<feature type="compositionally biased region" description="Basic and acidic residues" evidence="1">
    <location>
        <begin position="107"/>
        <end position="117"/>
    </location>
</feature>
<dbReference type="AlphaFoldDB" id="A0A318KYY4"/>
<feature type="compositionally biased region" description="Low complexity" evidence="1">
    <location>
        <begin position="40"/>
        <end position="52"/>
    </location>
</feature>
<feature type="compositionally biased region" description="Basic and acidic residues" evidence="1">
    <location>
        <begin position="54"/>
        <end position="68"/>
    </location>
</feature>
<dbReference type="Proteomes" id="UP000247569">
    <property type="component" value="Unassembled WGS sequence"/>
</dbReference>
<gene>
    <name evidence="2" type="ORF">DFR70_101485</name>
</gene>
<name>A0A318KYY4_9NOCA</name>